<keyword evidence="2" id="KW-1185">Reference proteome</keyword>
<dbReference type="EMBL" id="MU620914">
    <property type="protein sequence ID" value="KAI8580246.1"/>
    <property type="molecule type" value="Genomic_DNA"/>
</dbReference>
<organism evidence="1 2">
    <name type="scientific">Umbelopsis ramanniana AG</name>
    <dbReference type="NCBI Taxonomy" id="1314678"/>
    <lineage>
        <taxon>Eukaryota</taxon>
        <taxon>Fungi</taxon>
        <taxon>Fungi incertae sedis</taxon>
        <taxon>Mucoromycota</taxon>
        <taxon>Mucoromycotina</taxon>
        <taxon>Umbelopsidomycetes</taxon>
        <taxon>Umbelopsidales</taxon>
        <taxon>Umbelopsidaceae</taxon>
        <taxon>Umbelopsis</taxon>
    </lineage>
</organism>
<evidence type="ECO:0000313" key="2">
    <source>
        <dbReference type="Proteomes" id="UP001206595"/>
    </source>
</evidence>
<comment type="caution">
    <text evidence="1">The sequence shown here is derived from an EMBL/GenBank/DDBJ whole genome shotgun (WGS) entry which is preliminary data.</text>
</comment>
<dbReference type="Proteomes" id="UP001206595">
    <property type="component" value="Unassembled WGS sequence"/>
</dbReference>
<protein>
    <submittedName>
        <fullName evidence="1">Uncharacterized protein</fullName>
    </submittedName>
</protein>
<reference evidence="1" key="1">
    <citation type="submission" date="2021-06" db="EMBL/GenBank/DDBJ databases">
        <authorList>
            <consortium name="DOE Joint Genome Institute"/>
            <person name="Mondo S.J."/>
            <person name="Amses K.R."/>
            <person name="Simmons D.R."/>
            <person name="Longcore J.E."/>
            <person name="Seto K."/>
            <person name="Alves G.H."/>
            <person name="Bonds A.E."/>
            <person name="Quandt C.A."/>
            <person name="Davis W.J."/>
            <person name="Chang Y."/>
            <person name="Letcher P.M."/>
            <person name="Powell M.J."/>
            <person name="Kuo A."/>
            <person name="Labutti K."/>
            <person name="Pangilinan J."/>
            <person name="Andreopoulos W."/>
            <person name="Tritt A."/>
            <person name="Riley R."/>
            <person name="Hundley H."/>
            <person name="Johnson J."/>
            <person name="Lipzen A."/>
            <person name="Barry K."/>
            <person name="Berbee M.L."/>
            <person name="Buchler N.E."/>
            <person name="Grigoriev I.V."/>
            <person name="Spatafora J.W."/>
            <person name="Stajich J.E."/>
            <person name="James T.Y."/>
        </authorList>
    </citation>
    <scope>NUCLEOTIDE SEQUENCE</scope>
    <source>
        <strain evidence="1">AG</strain>
    </source>
</reference>
<dbReference type="AlphaFoldDB" id="A0AAD5HF29"/>
<dbReference type="GeneID" id="75914013"/>
<sequence length="65" mass="7228">MSTDLVSVSNIRFLASDLALSRGVAKDDVINLGDWSSDSVVEFYYRHSRLQKITMPAVILLKSPT</sequence>
<dbReference type="RefSeq" id="XP_051445250.1">
    <property type="nucleotide sequence ID" value="XM_051588668.1"/>
</dbReference>
<reference evidence="1" key="2">
    <citation type="journal article" date="2022" name="Proc. Natl. Acad. Sci. U.S.A.">
        <title>Diploid-dominant life cycles characterize the early evolution of Fungi.</title>
        <authorList>
            <person name="Amses K.R."/>
            <person name="Simmons D.R."/>
            <person name="Longcore J.E."/>
            <person name="Mondo S.J."/>
            <person name="Seto K."/>
            <person name="Jeronimo G.H."/>
            <person name="Bonds A.E."/>
            <person name="Quandt C.A."/>
            <person name="Davis W.J."/>
            <person name="Chang Y."/>
            <person name="Federici B.A."/>
            <person name="Kuo A."/>
            <person name="LaButti K."/>
            <person name="Pangilinan J."/>
            <person name="Andreopoulos W."/>
            <person name="Tritt A."/>
            <person name="Riley R."/>
            <person name="Hundley H."/>
            <person name="Johnson J."/>
            <person name="Lipzen A."/>
            <person name="Barry K."/>
            <person name="Lang B.F."/>
            <person name="Cuomo C.A."/>
            <person name="Buchler N.E."/>
            <person name="Grigoriev I.V."/>
            <person name="Spatafora J.W."/>
            <person name="Stajich J.E."/>
            <person name="James T.Y."/>
        </authorList>
    </citation>
    <scope>NUCLEOTIDE SEQUENCE</scope>
    <source>
        <strain evidence="1">AG</strain>
    </source>
</reference>
<evidence type="ECO:0000313" key="1">
    <source>
        <dbReference type="EMBL" id="KAI8580246.1"/>
    </source>
</evidence>
<proteinExistence type="predicted"/>
<accession>A0AAD5HF29</accession>
<name>A0AAD5HF29_UMBRA</name>
<gene>
    <name evidence="1" type="ORF">K450DRAFT_238826</name>
</gene>